<dbReference type="InterPro" id="IPR004101">
    <property type="entry name" value="Mur_ligase_C"/>
</dbReference>
<dbReference type="PANTHER" id="PTHR23135:SF18">
    <property type="entry name" value="CYANOPHYCIN SYNTHETASE"/>
    <property type="match status" value="1"/>
</dbReference>
<comment type="subunit">
    <text evidence="4">Homodimer.</text>
</comment>
<dbReference type="Proteomes" id="UP001579974">
    <property type="component" value="Unassembled WGS sequence"/>
</dbReference>
<reference evidence="16 17" key="1">
    <citation type="journal article" date="2024" name="Int. J. Mol. Sci.">
        <title>Exploration of Alicyclobacillus spp. Genome in Search of Antibiotic Resistance.</title>
        <authorList>
            <person name="Bucka-Kolendo J."/>
            <person name="Kiousi D.E."/>
            <person name="Dekowska A."/>
            <person name="Mikolajczuk-Szczyrba A."/>
            <person name="Karadedos D.M."/>
            <person name="Michael P."/>
            <person name="Galanis A."/>
            <person name="Sokolowska B."/>
        </authorList>
    </citation>
    <scope>NUCLEOTIDE SEQUENCE [LARGE SCALE GENOMIC DNA]</scope>
    <source>
        <strain evidence="16 17">KKP 3000</strain>
    </source>
</reference>
<dbReference type="InterPro" id="IPR036565">
    <property type="entry name" value="Mur-like_cat_sf"/>
</dbReference>
<evidence type="ECO:0000256" key="2">
    <source>
        <dbReference type="ARBA" id="ARBA00004752"/>
    </source>
</evidence>
<sequence>MNIVSVRHIEGPNVYLYKPILVARVHLESYTEKESFDFPGFTEKLLELLPGLREHHCAKGEPGGFVDRLHGGTYFGHIVEHVTIELATLAELDVHYGKTVYADGPGIYDIVLECKSFEAQAFLLDRAMELVRQLTEGKSEGLTQYIAEAVAQARQIVLCRQLGPSTQAIADACARRQIPFRRIGDGSLLELGQGVHKKRISATITDETSCVAVDISCNKELTKEILREGGIPVPHGGVARTEADALRLFHELGAPVVMKPFDGRQGQGVSLNITDESQASRAFQIAKSYSDEVLVESYVVGDNFRLLVVSGTCVAVARRDPAHVVGDGVHTVAQLIEEANEDPRRGDGHERPLTKIHVDDVLQETLTKAGRSLDTIPQAGERVDLRESANLSTGGEAHDMTRHIHPSYKRLAERSAKLVGLDVCGVDMVVQEIHDAATDDNCAVIEVNAAPGIRMHQHPSHGMPIDVADYIVESLFPRGQNGRIPIIAVTGTNGKTTTTRLIAHGLQREGKTVGCTTTGGVYINDELIQRGDTTGPRSARLVLSDPEVEAAVLETARGGIMRGGLAYDKADVAVLTNISLDHIGQDAIDTIEDLVHVKSLVAECVHPEGTVVLNADDEHLVALMERLQSGIVLISSRADNPVVLRHLAMGGTAFYIDNGDLIEANGAMKRHVIAVADIPITMRGTIGFHIENALLATAALRASGLSRRSVALSLRQFQPEANRGRCMIYRMPGGFHVILDYAHNAAGFQGVGEWVRRLPHRRLFGIVGVPGDRADSVIVQSTEALAPVFDAFIVKEDADKRGRANGEIAQMMSQTLRRLVPHKPTRIVLAETEALVYALDTLQAGDIACMFYEASEPLERLLLERGGERVTGIAAYTDKTYAML</sequence>
<dbReference type="EC" id="6.3.2.30" evidence="5"/>
<evidence type="ECO:0000313" key="17">
    <source>
        <dbReference type="Proteomes" id="UP001579974"/>
    </source>
</evidence>
<comment type="similarity">
    <text evidence="3">In the C-terminal section; belongs to the MurCDEF family.</text>
</comment>
<comment type="pathway">
    <text evidence="2">Cell wall biogenesis; peptidoglycan biosynthesis.</text>
</comment>
<evidence type="ECO:0000256" key="13">
    <source>
        <dbReference type="ARBA" id="ARBA00048425"/>
    </source>
</evidence>
<dbReference type="InterPro" id="IPR036615">
    <property type="entry name" value="Mur_ligase_C_dom_sf"/>
</dbReference>
<dbReference type="InterPro" id="IPR011810">
    <property type="entry name" value="Cya_phycin_syn"/>
</dbReference>
<comment type="catalytic activity">
    <reaction evidence="13">
        <text>[L-4-(L-arginin-2-N-yl)aspartate](n) + L-aspartate + ATP = [L-4-(L-arginin-2-N-yl)aspartate](n)-L-aspartate + ADP + phosphate + H(+)</text>
        <dbReference type="Rhea" id="RHEA:13277"/>
        <dbReference type="Rhea" id="RHEA-COMP:13728"/>
        <dbReference type="Rhea" id="RHEA-COMP:13733"/>
        <dbReference type="ChEBI" id="CHEBI:15378"/>
        <dbReference type="ChEBI" id="CHEBI:29991"/>
        <dbReference type="ChEBI" id="CHEBI:30616"/>
        <dbReference type="ChEBI" id="CHEBI:43474"/>
        <dbReference type="ChEBI" id="CHEBI:137986"/>
        <dbReference type="ChEBI" id="CHEBI:137990"/>
        <dbReference type="ChEBI" id="CHEBI:456216"/>
        <dbReference type="EC" id="6.3.2.29"/>
    </reaction>
</comment>
<dbReference type="NCBIfam" id="NF010623">
    <property type="entry name" value="PRK14016.1"/>
    <property type="match status" value="1"/>
</dbReference>
<keyword evidence="17" id="KW-1185">Reference proteome</keyword>
<dbReference type="Gene3D" id="3.30.1490.20">
    <property type="entry name" value="ATP-grasp fold, A domain"/>
    <property type="match status" value="1"/>
</dbReference>
<keyword evidence="8 16" id="KW-0436">Ligase</keyword>
<evidence type="ECO:0000256" key="6">
    <source>
        <dbReference type="ARBA" id="ARBA00013005"/>
    </source>
</evidence>
<organism evidence="16 17">
    <name type="scientific">Alicyclobacillus fastidiosus</name>
    <dbReference type="NCBI Taxonomy" id="392011"/>
    <lineage>
        <taxon>Bacteria</taxon>
        <taxon>Bacillati</taxon>
        <taxon>Bacillota</taxon>
        <taxon>Bacilli</taxon>
        <taxon>Bacillales</taxon>
        <taxon>Alicyclobacillaceae</taxon>
        <taxon>Alicyclobacillus</taxon>
    </lineage>
</organism>
<keyword evidence="9 14" id="KW-0547">Nucleotide-binding</keyword>
<name>A0ABV5AE15_9BACL</name>
<comment type="function">
    <text evidence="1">Catalyzes the ATP-dependent polymerization of arginine and aspartate to multi-L-arginyl-poly-L-aspartic acid (cyanophycin; a water-insoluble reserve polymer).</text>
</comment>
<dbReference type="RefSeq" id="WP_275474877.1">
    <property type="nucleotide sequence ID" value="NZ_CP162940.1"/>
</dbReference>
<dbReference type="Gene3D" id="3.30.470.20">
    <property type="entry name" value="ATP-grasp fold, B domain"/>
    <property type="match status" value="1"/>
</dbReference>
<evidence type="ECO:0000256" key="1">
    <source>
        <dbReference type="ARBA" id="ARBA00003184"/>
    </source>
</evidence>
<dbReference type="EC" id="6.3.2.29" evidence="6"/>
<evidence type="ECO:0000256" key="14">
    <source>
        <dbReference type="PROSITE-ProRule" id="PRU00409"/>
    </source>
</evidence>
<evidence type="ECO:0000256" key="4">
    <source>
        <dbReference type="ARBA" id="ARBA00011738"/>
    </source>
</evidence>
<evidence type="ECO:0000256" key="8">
    <source>
        <dbReference type="ARBA" id="ARBA00022598"/>
    </source>
</evidence>
<evidence type="ECO:0000259" key="15">
    <source>
        <dbReference type="PROSITE" id="PS50975"/>
    </source>
</evidence>
<comment type="caution">
    <text evidence="16">The sequence shown here is derived from an EMBL/GenBank/DDBJ whole genome shotgun (WGS) entry which is preliminary data.</text>
</comment>
<dbReference type="GO" id="GO:0071161">
    <property type="term" value="F:cyanophycin synthetase activity (L-arginine-adding)"/>
    <property type="evidence" value="ECO:0007669"/>
    <property type="project" value="UniProtKB-EC"/>
</dbReference>
<keyword evidence="10 14" id="KW-0067">ATP-binding</keyword>
<comment type="catalytic activity">
    <reaction evidence="12">
        <text>[L-4-(L-arginin-2-N-yl)aspartate](n)-L-aspartate + L-arginine + ATP = [L-4-(L-arginin-2-N-yl)aspartate](n+1) + ADP + phosphate + H(+)</text>
        <dbReference type="Rhea" id="RHEA:23888"/>
        <dbReference type="Rhea" id="RHEA-COMP:13732"/>
        <dbReference type="Rhea" id="RHEA-COMP:13733"/>
        <dbReference type="ChEBI" id="CHEBI:15378"/>
        <dbReference type="ChEBI" id="CHEBI:30616"/>
        <dbReference type="ChEBI" id="CHEBI:32682"/>
        <dbReference type="ChEBI" id="CHEBI:43474"/>
        <dbReference type="ChEBI" id="CHEBI:137986"/>
        <dbReference type="ChEBI" id="CHEBI:137990"/>
        <dbReference type="ChEBI" id="CHEBI:456216"/>
        <dbReference type="EC" id="6.3.2.30"/>
    </reaction>
</comment>
<dbReference type="NCBIfam" id="TIGR02068">
    <property type="entry name" value="cya_phycin_syn"/>
    <property type="match status" value="1"/>
</dbReference>
<dbReference type="InterPro" id="IPR013815">
    <property type="entry name" value="ATP_grasp_subdomain_1"/>
</dbReference>
<dbReference type="Gene3D" id="3.40.1190.10">
    <property type="entry name" value="Mur-like, catalytic domain"/>
    <property type="match status" value="1"/>
</dbReference>
<dbReference type="SUPFAM" id="SSF56059">
    <property type="entry name" value="Glutathione synthetase ATP-binding domain-like"/>
    <property type="match status" value="1"/>
</dbReference>
<evidence type="ECO:0000256" key="10">
    <source>
        <dbReference type="ARBA" id="ARBA00022840"/>
    </source>
</evidence>
<accession>A0ABV5AE15</accession>
<dbReference type="SUPFAM" id="SSF53623">
    <property type="entry name" value="MurD-like peptide ligases, catalytic domain"/>
    <property type="match status" value="1"/>
</dbReference>
<evidence type="ECO:0000256" key="7">
    <source>
        <dbReference type="ARBA" id="ARBA00022036"/>
    </source>
</evidence>
<dbReference type="SUPFAM" id="SSF53244">
    <property type="entry name" value="MurD-like peptide ligases, peptide-binding domain"/>
    <property type="match status" value="1"/>
</dbReference>
<protein>
    <recommendedName>
        <fullName evidence="7">Cyanophycin synthetase</fullName>
        <ecNumber evidence="6">6.3.2.29</ecNumber>
        <ecNumber evidence="5">6.3.2.30</ecNumber>
    </recommendedName>
    <alternativeName>
        <fullName evidence="11">Cyanophycin synthase</fullName>
    </alternativeName>
</protein>
<evidence type="ECO:0000256" key="11">
    <source>
        <dbReference type="ARBA" id="ARBA00031353"/>
    </source>
</evidence>
<dbReference type="PANTHER" id="PTHR23135">
    <property type="entry name" value="MUR LIGASE FAMILY MEMBER"/>
    <property type="match status" value="1"/>
</dbReference>
<dbReference type="InterPro" id="IPR044019">
    <property type="entry name" value="Cyanophycin_syn_N"/>
</dbReference>
<evidence type="ECO:0000256" key="9">
    <source>
        <dbReference type="ARBA" id="ARBA00022741"/>
    </source>
</evidence>
<dbReference type="InterPro" id="IPR013221">
    <property type="entry name" value="Mur_ligase_cen"/>
</dbReference>
<dbReference type="Pfam" id="PF08245">
    <property type="entry name" value="Mur_ligase_M"/>
    <property type="match status" value="1"/>
</dbReference>
<dbReference type="PROSITE" id="PS50975">
    <property type="entry name" value="ATP_GRASP"/>
    <property type="match status" value="1"/>
</dbReference>
<evidence type="ECO:0000256" key="5">
    <source>
        <dbReference type="ARBA" id="ARBA00012968"/>
    </source>
</evidence>
<evidence type="ECO:0000256" key="12">
    <source>
        <dbReference type="ARBA" id="ARBA00048094"/>
    </source>
</evidence>
<dbReference type="Gene3D" id="3.90.190.20">
    <property type="entry name" value="Mur ligase, C-terminal domain"/>
    <property type="match status" value="1"/>
</dbReference>
<dbReference type="InterPro" id="IPR013651">
    <property type="entry name" value="ATP-grasp_RimK-type"/>
</dbReference>
<dbReference type="EMBL" id="JBDXSU010000006">
    <property type="protein sequence ID" value="MFB5190493.1"/>
    <property type="molecule type" value="Genomic_DNA"/>
</dbReference>
<gene>
    <name evidence="16" type="primary">cphA</name>
    <name evidence="16" type="ORF">KKP3000_003958</name>
</gene>
<dbReference type="Pfam" id="PF18921">
    <property type="entry name" value="Cyanophycin_syn"/>
    <property type="match status" value="1"/>
</dbReference>
<evidence type="ECO:0000313" key="16">
    <source>
        <dbReference type="EMBL" id="MFB5190493.1"/>
    </source>
</evidence>
<feature type="domain" description="ATP-grasp" evidence="15">
    <location>
        <begin position="223"/>
        <end position="476"/>
    </location>
</feature>
<dbReference type="InterPro" id="IPR011761">
    <property type="entry name" value="ATP-grasp"/>
</dbReference>
<proteinExistence type="inferred from homology"/>
<evidence type="ECO:0000256" key="3">
    <source>
        <dbReference type="ARBA" id="ARBA00009060"/>
    </source>
</evidence>
<dbReference type="Pfam" id="PF08443">
    <property type="entry name" value="RimK"/>
    <property type="match status" value="2"/>
</dbReference>
<dbReference type="Pfam" id="PF02875">
    <property type="entry name" value="Mur_ligase_C"/>
    <property type="match status" value="1"/>
</dbReference>
<dbReference type="GO" id="GO:0071160">
    <property type="term" value="F:cyanophycin synthetase activity (L-aspartate-adding)"/>
    <property type="evidence" value="ECO:0007669"/>
    <property type="project" value="UniProtKB-EC"/>
</dbReference>